<dbReference type="PROSITE" id="PS50222">
    <property type="entry name" value="EF_HAND_2"/>
    <property type="match status" value="1"/>
</dbReference>
<dbReference type="GO" id="GO:0005793">
    <property type="term" value="C:endoplasmic reticulum-Golgi intermediate compartment"/>
    <property type="evidence" value="ECO:0007669"/>
    <property type="project" value="TreeGrafter"/>
</dbReference>
<dbReference type="PANTHER" id="PTHR19237:SF20">
    <property type="entry name" value="NUCLEOBINDIN 1"/>
    <property type="match status" value="1"/>
</dbReference>
<evidence type="ECO:0000259" key="3">
    <source>
        <dbReference type="PROSITE" id="PS50222"/>
    </source>
</evidence>
<organism evidence="4 5">
    <name type="scientific">Dibothriocephalus latus</name>
    <name type="common">Fish tapeworm</name>
    <name type="synonym">Diphyllobothrium latum</name>
    <dbReference type="NCBI Taxonomy" id="60516"/>
    <lineage>
        <taxon>Eukaryota</taxon>
        <taxon>Metazoa</taxon>
        <taxon>Spiralia</taxon>
        <taxon>Lophotrochozoa</taxon>
        <taxon>Platyhelminthes</taxon>
        <taxon>Cestoda</taxon>
        <taxon>Eucestoda</taxon>
        <taxon>Diphyllobothriidea</taxon>
        <taxon>Diphyllobothriidae</taxon>
        <taxon>Dibothriocephalus</taxon>
    </lineage>
</organism>
<sequence>MDADSYTPELFFRRHDLNSDGFIDEEEIRAVLLPQFSFLSNFRFPFALSQVKNMKPDSKMERERILFQMTQTVLKKMDKDDDRRISMKEHTDFSNSKESVFDEEWDVSAAFLLRRSTITDITLYYRPACPPDRCMCPP</sequence>
<gene>
    <name evidence="4" type="ORF">DILT_LOCUS7535</name>
</gene>
<protein>
    <recommendedName>
        <fullName evidence="3">EF-hand domain-containing protein</fullName>
    </recommendedName>
</protein>
<dbReference type="Pfam" id="PF13499">
    <property type="entry name" value="EF-hand_7"/>
    <property type="match status" value="1"/>
</dbReference>
<dbReference type="InterPro" id="IPR002048">
    <property type="entry name" value="EF_hand_dom"/>
</dbReference>
<reference evidence="4 5" key="1">
    <citation type="submission" date="2018-11" db="EMBL/GenBank/DDBJ databases">
        <authorList>
            <consortium name="Pathogen Informatics"/>
        </authorList>
    </citation>
    <scope>NUCLEOTIDE SEQUENCE [LARGE SCALE GENOMIC DNA]</scope>
</reference>
<dbReference type="InterPro" id="IPR011992">
    <property type="entry name" value="EF-hand-dom_pair"/>
</dbReference>
<evidence type="ECO:0000313" key="5">
    <source>
        <dbReference type="Proteomes" id="UP000281553"/>
    </source>
</evidence>
<dbReference type="GO" id="GO:0005509">
    <property type="term" value="F:calcium ion binding"/>
    <property type="evidence" value="ECO:0007669"/>
    <property type="project" value="InterPro"/>
</dbReference>
<name>A0A3P7L4W7_DIBLA</name>
<evidence type="ECO:0000256" key="2">
    <source>
        <dbReference type="ARBA" id="ARBA00022837"/>
    </source>
</evidence>
<dbReference type="SUPFAM" id="SSF47473">
    <property type="entry name" value="EF-hand"/>
    <property type="match status" value="1"/>
</dbReference>
<accession>A0A3P7L4W7</accession>
<dbReference type="Proteomes" id="UP000281553">
    <property type="component" value="Unassembled WGS sequence"/>
</dbReference>
<dbReference type="Gene3D" id="1.10.238.10">
    <property type="entry name" value="EF-hand"/>
    <property type="match status" value="1"/>
</dbReference>
<keyword evidence="2" id="KW-0106">Calcium</keyword>
<dbReference type="AlphaFoldDB" id="A0A3P7L4W7"/>
<evidence type="ECO:0000256" key="1">
    <source>
        <dbReference type="ARBA" id="ARBA00022729"/>
    </source>
</evidence>
<dbReference type="EMBL" id="UYRU01052063">
    <property type="protein sequence ID" value="VDN11704.1"/>
    <property type="molecule type" value="Genomic_DNA"/>
</dbReference>
<keyword evidence="5" id="KW-1185">Reference proteome</keyword>
<dbReference type="InterPro" id="IPR018247">
    <property type="entry name" value="EF_Hand_1_Ca_BS"/>
</dbReference>
<proteinExistence type="predicted"/>
<dbReference type="InterPro" id="IPR040250">
    <property type="entry name" value="Nucleobindin"/>
</dbReference>
<dbReference type="OrthoDB" id="5982823at2759"/>
<dbReference type="GO" id="GO:0070062">
    <property type="term" value="C:extracellular exosome"/>
    <property type="evidence" value="ECO:0007669"/>
    <property type="project" value="TreeGrafter"/>
</dbReference>
<feature type="domain" description="EF-hand" evidence="3">
    <location>
        <begin position="11"/>
        <end position="38"/>
    </location>
</feature>
<keyword evidence="1" id="KW-0732">Signal</keyword>
<dbReference type="PANTHER" id="PTHR19237">
    <property type="entry name" value="NUCLEOBINDIN"/>
    <property type="match status" value="1"/>
</dbReference>
<dbReference type="PROSITE" id="PS00018">
    <property type="entry name" value="EF_HAND_1"/>
    <property type="match status" value="1"/>
</dbReference>
<evidence type="ECO:0000313" key="4">
    <source>
        <dbReference type="EMBL" id="VDN11704.1"/>
    </source>
</evidence>